<dbReference type="InterPro" id="IPR036514">
    <property type="entry name" value="SGNH_hydro_sf"/>
</dbReference>
<dbReference type="Gene3D" id="2.60.120.1360">
    <property type="match status" value="1"/>
</dbReference>
<name>A0A7X9ZUG3_9SPHN</name>
<dbReference type="Pfam" id="PF13472">
    <property type="entry name" value="Lipase_GDSL_2"/>
    <property type="match status" value="1"/>
</dbReference>
<protein>
    <recommendedName>
        <fullName evidence="1">SGNH hydrolase-type esterase domain-containing protein</fullName>
    </recommendedName>
</protein>
<dbReference type="Proteomes" id="UP000519023">
    <property type="component" value="Unassembled WGS sequence"/>
</dbReference>
<reference evidence="2 3" key="1">
    <citation type="submission" date="2020-04" db="EMBL/GenBank/DDBJ databases">
        <title>Sphingobium sp. AR-3-1 isolated from Arctic soil.</title>
        <authorList>
            <person name="Dahal R.H."/>
            <person name="Chaudhary D.K."/>
        </authorList>
    </citation>
    <scope>NUCLEOTIDE SEQUENCE [LARGE SCALE GENOMIC DNA]</scope>
    <source>
        <strain evidence="2 3">AR-3-1</strain>
    </source>
</reference>
<evidence type="ECO:0000259" key="1">
    <source>
        <dbReference type="Pfam" id="PF13472"/>
    </source>
</evidence>
<dbReference type="GO" id="GO:0016788">
    <property type="term" value="F:hydrolase activity, acting on ester bonds"/>
    <property type="evidence" value="ECO:0007669"/>
    <property type="project" value="UniProtKB-ARBA"/>
</dbReference>
<accession>A0A7X9ZUG3</accession>
<feature type="domain" description="SGNH hydrolase-type esterase" evidence="1">
    <location>
        <begin position="285"/>
        <end position="426"/>
    </location>
</feature>
<sequence length="442" mass="46597">MAFDKTARDGISVVSQQMQDSANRTVFETLSPQGEMPIISGDRRRVAGIPLTAAGVRYFETLSSRRPILLDDAGHVLIDQPGHALSPPALTGPNYRPDRLRKTSIALGGIEAGATGYRLNITLFGDSWVDTSNYWLRTALATLRTRYGDGGIGYVDFGSPDFLRPEISKTVSGWTVYDTISSGVPIVGPALYMRSGSVGASLTLTCTDGPIPTSPRLIFEGTDDGVMSYAWNGGAPTSINVQGASMGSVSLGSPPSARNWTLALAVTAGTARIAGVTMSSAADGVTINKVGNNGTRSIDWSAADAAKWIAGIAAIPTDLAVILLGTNDVRDAVSAATYAANLKEIVRRIRLAHPATANLPGPDILLVVPPEVYRTTGRTPMKPYLAAVLASADALDVAVLDLTESLGDPYTRRDWFDTDGVHTQPATAGQIIARRVVKTLTA</sequence>
<evidence type="ECO:0000313" key="3">
    <source>
        <dbReference type="Proteomes" id="UP000519023"/>
    </source>
</evidence>
<organism evidence="2 3">
    <name type="scientific">Sphingobium psychrophilum</name>
    <dbReference type="NCBI Taxonomy" id="2728834"/>
    <lineage>
        <taxon>Bacteria</taxon>
        <taxon>Pseudomonadati</taxon>
        <taxon>Pseudomonadota</taxon>
        <taxon>Alphaproteobacteria</taxon>
        <taxon>Sphingomonadales</taxon>
        <taxon>Sphingomonadaceae</taxon>
        <taxon>Sphingobium</taxon>
    </lineage>
</organism>
<comment type="caution">
    <text evidence="2">The sequence shown here is derived from an EMBL/GenBank/DDBJ whole genome shotgun (WGS) entry which is preliminary data.</text>
</comment>
<dbReference type="EMBL" id="JABBFV010000012">
    <property type="protein sequence ID" value="NML11606.1"/>
    <property type="molecule type" value="Genomic_DNA"/>
</dbReference>
<dbReference type="InterPro" id="IPR013830">
    <property type="entry name" value="SGNH_hydro"/>
</dbReference>
<gene>
    <name evidence="2" type="ORF">HHL08_15860</name>
</gene>
<keyword evidence="3" id="KW-1185">Reference proteome</keyword>
<evidence type="ECO:0000313" key="2">
    <source>
        <dbReference type="EMBL" id="NML11606.1"/>
    </source>
</evidence>
<dbReference type="SUPFAM" id="SSF52266">
    <property type="entry name" value="SGNH hydrolase"/>
    <property type="match status" value="1"/>
</dbReference>
<proteinExistence type="predicted"/>
<dbReference type="AlphaFoldDB" id="A0A7X9ZUG3"/>
<dbReference type="RefSeq" id="WP_169574053.1">
    <property type="nucleotide sequence ID" value="NZ_JABBFV010000012.1"/>
</dbReference>
<dbReference type="Gene3D" id="3.40.50.1110">
    <property type="entry name" value="SGNH hydrolase"/>
    <property type="match status" value="1"/>
</dbReference>